<feature type="domain" description="Metal binding" evidence="1">
    <location>
        <begin position="21"/>
        <end position="182"/>
    </location>
</feature>
<proteinExistence type="predicted"/>
<sequence>MKSGKQVEQERPYRKKVHQAVDLSVTQTKFQREVETFKASTISHRVRGIFLLSAEFPLVHVLFTAPHLNPAPAVFAAKFDFTNYDADPPSVMFVNPFTLEPIPQAGMVTSFPKLTGFIDNQPHRQDLLQGYGPDDVPFLCLEGVREYHLHPAHTGNSWFLHRKMGKGTLGFLVDQIYEYGIMSLIAHKVAVQLNFEGYHLGLKQ</sequence>
<name>A0ABW3SKQ5_9BACT</name>
<dbReference type="Proteomes" id="UP001597094">
    <property type="component" value="Unassembled WGS sequence"/>
</dbReference>
<evidence type="ECO:0000313" key="3">
    <source>
        <dbReference type="Proteomes" id="UP001597094"/>
    </source>
</evidence>
<dbReference type="RefSeq" id="WP_377522999.1">
    <property type="nucleotide sequence ID" value="NZ_JBHTLD010000017.1"/>
</dbReference>
<evidence type="ECO:0000313" key="2">
    <source>
        <dbReference type="EMBL" id="MFD1185264.1"/>
    </source>
</evidence>
<dbReference type="EMBL" id="JBHTLD010000017">
    <property type="protein sequence ID" value="MFD1185264.1"/>
    <property type="molecule type" value="Genomic_DNA"/>
</dbReference>
<accession>A0ABW3SKQ5</accession>
<reference evidence="3" key="1">
    <citation type="journal article" date="2019" name="Int. J. Syst. Evol. Microbiol.">
        <title>The Global Catalogue of Microorganisms (GCM) 10K type strain sequencing project: providing services to taxonomists for standard genome sequencing and annotation.</title>
        <authorList>
            <consortium name="The Broad Institute Genomics Platform"/>
            <consortium name="The Broad Institute Genome Sequencing Center for Infectious Disease"/>
            <person name="Wu L."/>
            <person name="Ma J."/>
        </authorList>
    </citation>
    <scope>NUCLEOTIDE SEQUENCE [LARGE SCALE GENOMIC DNA]</scope>
    <source>
        <strain evidence="3">JCM 31319</strain>
    </source>
</reference>
<dbReference type="InterPro" id="IPR025873">
    <property type="entry name" value="Metal-bd_dom_prd"/>
</dbReference>
<comment type="caution">
    <text evidence="2">The sequence shown here is derived from an EMBL/GenBank/DDBJ whole genome shotgun (WGS) entry which is preliminary data.</text>
</comment>
<gene>
    <name evidence="2" type="ORF">ACFQ2O_03525</name>
</gene>
<organism evidence="2 3">
    <name type="scientific">Pontibacter rugosus</name>
    <dbReference type="NCBI Taxonomy" id="1745966"/>
    <lineage>
        <taxon>Bacteria</taxon>
        <taxon>Pseudomonadati</taxon>
        <taxon>Bacteroidota</taxon>
        <taxon>Cytophagia</taxon>
        <taxon>Cytophagales</taxon>
        <taxon>Hymenobacteraceae</taxon>
        <taxon>Pontibacter</taxon>
    </lineage>
</organism>
<dbReference type="Pfam" id="PF14455">
    <property type="entry name" value="Metal_CEHH"/>
    <property type="match status" value="1"/>
</dbReference>
<evidence type="ECO:0000259" key="1">
    <source>
        <dbReference type="Pfam" id="PF14455"/>
    </source>
</evidence>
<keyword evidence="3" id="KW-1185">Reference proteome</keyword>
<protein>
    <submittedName>
        <fullName evidence="2">Metal-binding protein</fullName>
    </submittedName>
</protein>